<dbReference type="CDD" id="cd23024">
    <property type="entry name" value="zf-HIT_ZNHIT2-3"/>
    <property type="match status" value="1"/>
</dbReference>
<accession>A0AAJ7IT24</accession>
<dbReference type="InterPro" id="IPR039646">
    <property type="entry name" value="ZNHIT2"/>
</dbReference>
<evidence type="ECO:0000313" key="2">
    <source>
        <dbReference type="Proteomes" id="UP000694925"/>
    </source>
</evidence>
<sequence length="358" mass="41382">RCVYTCPRCSLGYCSTDCYKSEAHSECSESFYKQCVIDELRSQERDAEGRNEMIEILKRVQEQDSKNLEALESDEDDEEEVFDELEEQLDSDDEGNVPDLENRLHNVNLDNADEVWSALTDAERQEFEALIKNGEIEKILPQWVPWWTYHTKKKLVQDLDEENNEEAVKLPPIIDVPIFNELQKASPNVQFNVKNVIYAYAYIANYYNGDYLNCSVEATVVFLDLCDNMKLNKVYENSESAIASVVHKVTNCNWLPQDEQILSAFKEAGNTIMQGPDEKNKYLYASVAFSQLHRLFSAAKEEVSKNKNKIGNKEFSAKFAQRYNADNINLSKKILLLHCKKLEYYISWVKSCNINMCT</sequence>
<dbReference type="PANTHER" id="PTHR15555:SF0">
    <property type="entry name" value="ZINC FINGER HIT DOMAIN-CONTAINING PROTEIN 2"/>
    <property type="match status" value="1"/>
</dbReference>
<dbReference type="RefSeq" id="XP_017876350.1">
    <property type="nucleotide sequence ID" value="XM_018020861.2"/>
</dbReference>
<keyword evidence="1" id="KW-0175">Coiled coil</keyword>
<dbReference type="PANTHER" id="PTHR15555">
    <property type="entry name" value="ZINC FINGER HIT DOMAIN CONTAINING PROTEIN 2 PROTEIN FON -RELATED"/>
    <property type="match status" value="1"/>
</dbReference>
<dbReference type="Gene3D" id="3.30.60.190">
    <property type="match status" value="1"/>
</dbReference>
<evidence type="ECO:0000256" key="1">
    <source>
        <dbReference type="SAM" id="Coils"/>
    </source>
</evidence>
<keyword evidence="2" id="KW-1185">Reference proteome</keyword>
<proteinExistence type="predicted"/>
<dbReference type="AlphaFoldDB" id="A0AAJ7IT24"/>
<protein>
    <submittedName>
        <fullName evidence="3">Zinc finger HIT domain-containing protein 2</fullName>
    </submittedName>
</protein>
<dbReference type="Proteomes" id="UP000694925">
    <property type="component" value="Unplaced"/>
</dbReference>
<reference evidence="3" key="1">
    <citation type="submission" date="2025-08" db="UniProtKB">
        <authorList>
            <consortium name="RefSeq"/>
        </authorList>
    </citation>
    <scope>IDENTIFICATION</scope>
    <source>
        <tissue evidence="3">Whole body</tissue>
    </source>
</reference>
<feature type="non-terminal residue" evidence="3">
    <location>
        <position position="1"/>
    </location>
</feature>
<dbReference type="GeneID" id="108622781"/>
<dbReference type="KEGG" id="ccal:108622781"/>
<evidence type="ECO:0000313" key="3">
    <source>
        <dbReference type="RefSeq" id="XP_017876350.1"/>
    </source>
</evidence>
<feature type="coiled-coil region" evidence="1">
    <location>
        <begin position="54"/>
        <end position="88"/>
    </location>
</feature>
<gene>
    <name evidence="3" type="primary">LOC108622781</name>
</gene>
<organism evidence="2 3">
    <name type="scientific">Ceratina calcarata</name>
    <dbReference type="NCBI Taxonomy" id="156304"/>
    <lineage>
        <taxon>Eukaryota</taxon>
        <taxon>Metazoa</taxon>
        <taxon>Ecdysozoa</taxon>
        <taxon>Arthropoda</taxon>
        <taxon>Hexapoda</taxon>
        <taxon>Insecta</taxon>
        <taxon>Pterygota</taxon>
        <taxon>Neoptera</taxon>
        <taxon>Endopterygota</taxon>
        <taxon>Hymenoptera</taxon>
        <taxon>Apocrita</taxon>
        <taxon>Aculeata</taxon>
        <taxon>Apoidea</taxon>
        <taxon>Anthophila</taxon>
        <taxon>Apidae</taxon>
        <taxon>Ceratina</taxon>
        <taxon>Zadontomerus</taxon>
    </lineage>
</organism>
<name>A0AAJ7IT24_9HYME</name>